<evidence type="ECO:0000259" key="6">
    <source>
        <dbReference type="Pfam" id="PF08281"/>
    </source>
</evidence>
<dbReference type="InterPro" id="IPR036388">
    <property type="entry name" value="WH-like_DNA-bd_sf"/>
</dbReference>
<organism evidence="7 8">
    <name type="scientific">Flagellimonas chongwuensis</name>
    <dbReference type="NCBI Taxonomy" id="2697365"/>
    <lineage>
        <taxon>Bacteria</taxon>
        <taxon>Pseudomonadati</taxon>
        <taxon>Bacteroidota</taxon>
        <taxon>Flavobacteriia</taxon>
        <taxon>Flavobacteriales</taxon>
        <taxon>Flavobacteriaceae</taxon>
        <taxon>Flagellimonas</taxon>
    </lineage>
</organism>
<dbReference type="SUPFAM" id="SSF88946">
    <property type="entry name" value="Sigma2 domain of RNA polymerase sigma factors"/>
    <property type="match status" value="1"/>
</dbReference>
<dbReference type="InterPro" id="IPR013324">
    <property type="entry name" value="RNA_pol_sigma_r3/r4-like"/>
</dbReference>
<dbReference type="RefSeq" id="WP_176621135.1">
    <property type="nucleotide sequence ID" value="NZ_WYET01000008.1"/>
</dbReference>
<keyword evidence="2" id="KW-0805">Transcription regulation</keyword>
<dbReference type="AlphaFoldDB" id="A0A850NMI6"/>
<keyword evidence="8" id="KW-1185">Reference proteome</keyword>
<dbReference type="Pfam" id="PF04542">
    <property type="entry name" value="Sigma70_r2"/>
    <property type="match status" value="1"/>
</dbReference>
<keyword evidence="3" id="KW-0731">Sigma factor</keyword>
<dbReference type="InterPro" id="IPR014327">
    <property type="entry name" value="RNA_pol_sigma70_bacteroid"/>
</dbReference>
<dbReference type="PANTHER" id="PTHR43133">
    <property type="entry name" value="RNA POLYMERASE ECF-TYPE SIGMA FACTO"/>
    <property type="match status" value="1"/>
</dbReference>
<dbReference type="InterPro" id="IPR014284">
    <property type="entry name" value="RNA_pol_sigma-70_dom"/>
</dbReference>
<dbReference type="InterPro" id="IPR013325">
    <property type="entry name" value="RNA_pol_sigma_r2"/>
</dbReference>
<dbReference type="GO" id="GO:0003677">
    <property type="term" value="F:DNA binding"/>
    <property type="evidence" value="ECO:0007669"/>
    <property type="project" value="InterPro"/>
</dbReference>
<reference evidence="7 8" key="1">
    <citation type="submission" date="2020-01" db="EMBL/GenBank/DDBJ databases">
        <title>Draft Genome Analysis of Muricauda sp. HICW Isolated from coastal seawater of PR China.</title>
        <authorList>
            <person name="Chen M.-X."/>
        </authorList>
    </citation>
    <scope>NUCLEOTIDE SEQUENCE [LARGE SCALE GENOMIC DNA]</scope>
    <source>
        <strain evidence="7 8">HICW</strain>
    </source>
</reference>
<dbReference type="EMBL" id="WYET01000008">
    <property type="protein sequence ID" value="NVN19595.1"/>
    <property type="molecule type" value="Genomic_DNA"/>
</dbReference>
<keyword evidence="4" id="KW-0804">Transcription</keyword>
<dbReference type="Pfam" id="PF08281">
    <property type="entry name" value="Sigma70_r4_2"/>
    <property type="match status" value="1"/>
</dbReference>
<dbReference type="InterPro" id="IPR007627">
    <property type="entry name" value="RNA_pol_sigma70_r2"/>
</dbReference>
<proteinExistence type="inferred from homology"/>
<gene>
    <name evidence="7" type="ORF">GUA46_14695</name>
</gene>
<feature type="domain" description="RNA polymerase sigma-70 region 2" evidence="5">
    <location>
        <begin position="37"/>
        <end position="93"/>
    </location>
</feature>
<dbReference type="GO" id="GO:0016987">
    <property type="term" value="F:sigma factor activity"/>
    <property type="evidence" value="ECO:0007669"/>
    <property type="project" value="UniProtKB-KW"/>
</dbReference>
<evidence type="ECO:0000256" key="4">
    <source>
        <dbReference type="ARBA" id="ARBA00023163"/>
    </source>
</evidence>
<dbReference type="Proteomes" id="UP000558089">
    <property type="component" value="Unassembled WGS sequence"/>
</dbReference>
<comment type="similarity">
    <text evidence="1">Belongs to the sigma-70 factor family. ECF subfamily.</text>
</comment>
<dbReference type="SUPFAM" id="SSF88659">
    <property type="entry name" value="Sigma3 and sigma4 domains of RNA polymerase sigma factors"/>
    <property type="match status" value="1"/>
</dbReference>
<protein>
    <submittedName>
        <fullName evidence="7">RNA polymerase sigma-70 factor</fullName>
    </submittedName>
</protein>
<dbReference type="PANTHER" id="PTHR43133:SF46">
    <property type="entry name" value="RNA POLYMERASE SIGMA-70 FACTOR ECF SUBFAMILY"/>
    <property type="match status" value="1"/>
</dbReference>
<dbReference type="NCBIfam" id="TIGR02937">
    <property type="entry name" value="sigma70-ECF"/>
    <property type="match status" value="1"/>
</dbReference>
<feature type="domain" description="RNA polymerase sigma factor 70 region 4 type 2" evidence="6">
    <location>
        <begin position="123"/>
        <end position="174"/>
    </location>
</feature>
<evidence type="ECO:0000313" key="8">
    <source>
        <dbReference type="Proteomes" id="UP000558089"/>
    </source>
</evidence>
<comment type="caution">
    <text evidence="7">The sequence shown here is derived from an EMBL/GenBank/DDBJ whole genome shotgun (WGS) entry which is preliminary data.</text>
</comment>
<dbReference type="Gene3D" id="1.10.10.10">
    <property type="entry name" value="Winged helix-like DNA-binding domain superfamily/Winged helix DNA-binding domain"/>
    <property type="match status" value="1"/>
</dbReference>
<accession>A0A850NMI6</accession>
<evidence type="ECO:0000256" key="1">
    <source>
        <dbReference type="ARBA" id="ARBA00010641"/>
    </source>
</evidence>
<evidence type="ECO:0000259" key="5">
    <source>
        <dbReference type="Pfam" id="PF04542"/>
    </source>
</evidence>
<sequence>MKHPHTNEAQQELALRVQDSDREAFNSLFSILWEPMYTYAASLIMNNSLAKDLVQDIWIDYWQRREHVEVENIKSYLFKAIRYKCYNSLRDTKFNKTQIDVAESIYVASEIEQEEDVLELSKRIDRSMANLPQRCQEVFRLSRIHNISNKEIANQLNISHRSVENQISFALRRLRKDLSIVKSMFL</sequence>
<dbReference type="InterPro" id="IPR013249">
    <property type="entry name" value="RNA_pol_sigma70_r4_t2"/>
</dbReference>
<dbReference type="GO" id="GO:0006352">
    <property type="term" value="P:DNA-templated transcription initiation"/>
    <property type="evidence" value="ECO:0007669"/>
    <property type="project" value="InterPro"/>
</dbReference>
<dbReference type="NCBIfam" id="TIGR02985">
    <property type="entry name" value="Sig70_bacteroi1"/>
    <property type="match status" value="1"/>
</dbReference>
<name>A0A850NMI6_9FLAO</name>
<evidence type="ECO:0000256" key="2">
    <source>
        <dbReference type="ARBA" id="ARBA00023015"/>
    </source>
</evidence>
<dbReference type="Gene3D" id="1.10.1740.10">
    <property type="match status" value="1"/>
</dbReference>
<evidence type="ECO:0000313" key="7">
    <source>
        <dbReference type="EMBL" id="NVN19595.1"/>
    </source>
</evidence>
<dbReference type="InterPro" id="IPR039425">
    <property type="entry name" value="RNA_pol_sigma-70-like"/>
</dbReference>
<evidence type="ECO:0000256" key="3">
    <source>
        <dbReference type="ARBA" id="ARBA00023082"/>
    </source>
</evidence>